<gene>
    <name evidence="3" type="ORF">FCC1311_106852</name>
</gene>
<dbReference type="PROSITE" id="PS50096">
    <property type="entry name" value="IQ"/>
    <property type="match status" value="1"/>
</dbReference>
<dbReference type="AlphaFoldDB" id="A0A2R5H106"/>
<sequence>MLPAGRGLARKRYESGHVTGSVEGSSTGRGSVFRRASVPPNSSNFLILDPEDVRNRGHSEGSFPWEEDSQAGRSAKGASQDAAGSQDGDTVDEEMPLPPPPPSEASASSEKDAQDETEASGNPGFVLVDEGKAPDTTFVLVENGKTNGVDSGAVPTPSDPVSADALAARIDQLENRLEEHSKEAVRAIADAAGQDTEASKKAEVSSLTPAQIALLYKTLQCGDVSPRRIVKSVGTGQVSPKEIPRLAYPTQTLRSEGLQLEGARSSKMDQLRDAQLYSRSATSTEIKRQFWNARAASIQAAWRGYRTRIELLAQMNAHSSNAHRRGGGSMDTRSNGSTDSSGGAEEGALHGRRENAIRGKRRTTTSAGAEVALHMYKVLRGRNKAPLTAASVVSKLRQSRSGVRKTPFDLLLDRCIKALLHLPPTDQYTTLLPSNFVQLVESTPCLQELAEQLDSMSRDGSLMFVREPASKARPLSVTARESQLLQGLYRKFAGEAPIMRARVLAEALHEEAGLAPEVATLLVNFARSQRVQQFAHLGPADLVAFVEEQTTLFSHSRHANPGEVLLALAARVKRARAADLAAEARDSLGVSSPFRAPPTSAPPPSLLPPQFPFASLKEAAKFHASRYL</sequence>
<feature type="compositionally biased region" description="Basic and acidic residues" evidence="2">
    <location>
        <begin position="347"/>
        <end position="357"/>
    </location>
</feature>
<evidence type="ECO:0000313" key="4">
    <source>
        <dbReference type="Proteomes" id="UP000241890"/>
    </source>
</evidence>
<organism evidence="3 4">
    <name type="scientific">Hondaea fermentalgiana</name>
    <dbReference type="NCBI Taxonomy" id="2315210"/>
    <lineage>
        <taxon>Eukaryota</taxon>
        <taxon>Sar</taxon>
        <taxon>Stramenopiles</taxon>
        <taxon>Bigyra</taxon>
        <taxon>Labyrinthulomycetes</taxon>
        <taxon>Thraustochytrida</taxon>
        <taxon>Thraustochytriidae</taxon>
        <taxon>Hondaea</taxon>
    </lineage>
</organism>
<keyword evidence="4" id="KW-1185">Reference proteome</keyword>
<dbReference type="InParanoid" id="A0A2R5H106"/>
<dbReference type="EMBL" id="BEYU01000196">
    <property type="protein sequence ID" value="GBG34461.1"/>
    <property type="molecule type" value="Genomic_DNA"/>
</dbReference>
<comment type="caution">
    <text evidence="3">The sequence shown here is derived from an EMBL/GenBank/DDBJ whole genome shotgun (WGS) entry which is preliminary data.</text>
</comment>
<feature type="compositionally biased region" description="Polar residues" evidence="2">
    <location>
        <begin position="331"/>
        <end position="341"/>
    </location>
</feature>
<proteinExistence type="predicted"/>
<keyword evidence="1" id="KW-0175">Coiled coil</keyword>
<dbReference type="CDD" id="cd23767">
    <property type="entry name" value="IQCD"/>
    <property type="match status" value="1"/>
</dbReference>
<dbReference type="Proteomes" id="UP000241890">
    <property type="component" value="Unassembled WGS sequence"/>
</dbReference>
<evidence type="ECO:0000256" key="1">
    <source>
        <dbReference type="SAM" id="Coils"/>
    </source>
</evidence>
<protein>
    <submittedName>
        <fullName evidence="3">Uncharacterized protein</fullName>
    </submittedName>
</protein>
<evidence type="ECO:0000313" key="3">
    <source>
        <dbReference type="EMBL" id="GBG34461.1"/>
    </source>
</evidence>
<feature type="coiled-coil region" evidence="1">
    <location>
        <begin position="163"/>
        <end position="190"/>
    </location>
</feature>
<feature type="region of interest" description="Disordered" evidence="2">
    <location>
        <begin position="1"/>
        <end position="130"/>
    </location>
</feature>
<name>A0A2R5H106_9STRA</name>
<accession>A0A2R5H106</accession>
<reference evidence="3 4" key="1">
    <citation type="submission" date="2017-12" db="EMBL/GenBank/DDBJ databases">
        <title>Sequencing, de novo assembly and annotation of complete genome of a new Thraustochytrid species, strain FCC1311.</title>
        <authorList>
            <person name="Sedici K."/>
            <person name="Godart F."/>
            <person name="Aiese Cigliano R."/>
            <person name="Sanseverino W."/>
            <person name="Barakat M."/>
            <person name="Ortet P."/>
            <person name="Marechal E."/>
            <person name="Cagnac O."/>
            <person name="Amato A."/>
        </authorList>
    </citation>
    <scope>NUCLEOTIDE SEQUENCE [LARGE SCALE GENOMIC DNA]</scope>
</reference>
<evidence type="ECO:0000256" key="2">
    <source>
        <dbReference type="SAM" id="MobiDB-lite"/>
    </source>
</evidence>
<feature type="region of interest" description="Disordered" evidence="2">
    <location>
        <begin position="319"/>
        <end position="364"/>
    </location>
</feature>